<dbReference type="GO" id="GO:0006747">
    <property type="term" value="P:FAD biosynthetic process"/>
    <property type="evidence" value="ECO:0007669"/>
    <property type="project" value="UniProtKB-UniRule"/>
</dbReference>
<evidence type="ECO:0000256" key="13">
    <source>
        <dbReference type="ARBA" id="ARBA00047880"/>
    </source>
</evidence>
<dbReference type="Proteomes" id="UP000076603">
    <property type="component" value="Unassembled WGS sequence"/>
</dbReference>
<comment type="similarity">
    <text evidence="15">Belongs to the ribF family.</text>
</comment>
<proteinExistence type="inferred from homology"/>
<name>A0A162V2K1_9CLOT</name>
<dbReference type="InterPro" id="IPR023468">
    <property type="entry name" value="Riboflavin_kinase"/>
</dbReference>
<feature type="domain" description="Riboflavin kinase" evidence="16">
    <location>
        <begin position="182"/>
        <end position="306"/>
    </location>
</feature>
<keyword evidence="7 15" id="KW-0548">Nucleotidyltransferase</keyword>
<keyword evidence="6 15" id="KW-0808">Transferase</keyword>
<keyword evidence="9 15" id="KW-0418">Kinase</keyword>
<evidence type="ECO:0000313" key="18">
    <source>
        <dbReference type="Proteomes" id="UP000076603"/>
    </source>
</evidence>
<dbReference type="GO" id="GO:0008531">
    <property type="term" value="F:riboflavin kinase activity"/>
    <property type="evidence" value="ECO:0007669"/>
    <property type="project" value="UniProtKB-UniRule"/>
</dbReference>
<comment type="catalytic activity">
    <reaction evidence="14 15">
        <text>FMN + ATP + H(+) = FAD + diphosphate</text>
        <dbReference type="Rhea" id="RHEA:17237"/>
        <dbReference type="ChEBI" id="CHEBI:15378"/>
        <dbReference type="ChEBI" id="CHEBI:30616"/>
        <dbReference type="ChEBI" id="CHEBI:33019"/>
        <dbReference type="ChEBI" id="CHEBI:57692"/>
        <dbReference type="ChEBI" id="CHEBI:58210"/>
        <dbReference type="EC" id="2.7.7.2"/>
    </reaction>
</comment>
<dbReference type="SUPFAM" id="SSF82114">
    <property type="entry name" value="Riboflavin kinase-like"/>
    <property type="match status" value="1"/>
</dbReference>
<evidence type="ECO:0000313" key="17">
    <source>
        <dbReference type="EMBL" id="KZL94492.1"/>
    </source>
</evidence>
<dbReference type="EMBL" id="LWAE01000001">
    <property type="protein sequence ID" value="KZL94492.1"/>
    <property type="molecule type" value="Genomic_DNA"/>
</dbReference>
<evidence type="ECO:0000256" key="4">
    <source>
        <dbReference type="ARBA" id="ARBA00022630"/>
    </source>
</evidence>
<keyword evidence="4 15" id="KW-0285">Flavoprotein</keyword>
<keyword evidence="12" id="KW-0511">Multifunctional enzyme</keyword>
<dbReference type="PIRSF" id="PIRSF004491">
    <property type="entry name" value="FAD_Synth"/>
    <property type="match status" value="1"/>
</dbReference>
<dbReference type="NCBIfam" id="NF004162">
    <property type="entry name" value="PRK05627.1-5"/>
    <property type="match status" value="1"/>
</dbReference>
<dbReference type="InterPro" id="IPR023465">
    <property type="entry name" value="Riboflavin_kinase_dom_sf"/>
</dbReference>
<evidence type="ECO:0000256" key="8">
    <source>
        <dbReference type="ARBA" id="ARBA00022741"/>
    </source>
</evidence>
<comment type="caution">
    <text evidence="17">The sequence shown here is derived from an EMBL/GenBank/DDBJ whole genome shotgun (WGS) entry which is preliminary data.</text>
</comment>
<dbReference type="CDD" id="cd02064">
    <property type="entry name" value="FAD_synthetase_N"/>
    <property type="match status" value="1"/>
</dbReference>
<dbReference type="RefSeq" id="WP_066620175.1">
    <property type="nucleotide sequence ID" value="NZ_FQXL01000019.1"/>
</dbReference>
<keyword evidence="11 15" id="KW-0067">ATP-binding</keyword>
<dbReference type="InterPro" id="IPR002606">
    <property type="entry name" value="Riboflavin_kinase_bac"/>
</dbReference>
<dbReference type="InterPro" id="IPR014729">
    <property type="entry name" value="Rossmann-like_a/b/a_fold"/>
</dbReference>
<organism evidence="17 18">
    <name type="scientific">Clostridium magnum DSM 2767</name>
    <dbReference type="NCBI Taxonomy" id="1121326"/>
    <lineage>
        <taxon>Bacteria</taxon>
        <taxon>Bacillati</taxon>
        <taxon>Bacillota</taxon>
        <taxon>Clostridia</taxon>
        <taxon>Eubacteriales</taxon>
        <taxon>Clostridiaceae</taxon>
        <taxon>Clostridium</taxon>
    </lineage>
</organism>
<evidence type="ECO:0000256" key="12">
    <source>
        <dbReference type="ARBA" id="ARBA00023268"/>
    </source>
</evidence>
<evidence type="ECO:0000256" key="15">
    <source>
        <dbReference type="PIRNR" id="PIRNR004491"/>
    </source>
</evidence>
<dbReference type="Gene3D" id="3.40.50.620">
    <property type="entry name" value="HUPs"/>
    <property type="match status" value="1"/>
</dbReference>
<comment type="pathway">
    <text evidence="3 15">Cofactor biosynthesis; FMN biosynthesis; FMN from riboflavin (ATP route): step 1/1.</text>
</comment>
<accession>A0A162V2K1</accession>
<evidence type="ECO:0000256" key="11">
    <source>
        <dbReference type="ARBA" id="ARBA00022840"/>
    </source>
</evidence>
<dbReference type="Pfam" id="PF01687">
    <property type="entry name" value="Flavokinase"/>
    <property type="match status" value="1"/>
</dbReference>
<dbReference type="FunFam" id="2.40.30.30:FF:000003">
    <property type="entry name" value="Riboflavin biosynthesis protein"/>
    <property type="match status" value="1"/>
</dbReference>
<dbReference type="SMART" id="SM00904">
    <property type="entry name" value="Flavokinase"/>
    <property type="match status" value="1"/>
</dbReference>
<dbReference type="GO" id="GO:0003919">
    <property type="term" value="F:FMN adenylyltransferase activity"/>
    <property type="evidence" value="ECO:0007669"/>
    <property type="project" value="UniProtKB-UniRule"/>
</dbReference>
<dbReference type="InterPro" id="IPR015864">
    <property type="entry name" value="FAD_synthase"/>
</dbReference>
<comment type="catalytic activity">
    <reaction evidence="13 15">
        <text>riboflavin + ATP = FMN + ADP + H(+)</text>
        <dbReference type="Rhea" id="RHEA:14357"/>
        <dbReference type="ChEBI" id="CHEBI:15378"/>
        <dbReference type="ChEBI" id="CHEBI:30616"/>
        <dbReference type="ChEBI" id="CHEBI:57986"/>
        <dbReference type="ChEBI" id="CHEBI:58210"/>
        <dbReference type="ChEBI" id="CHEBI:456216"/>
        <dbReference type="EC" id="2.7.1.26"/>
    </reaction>
</comment>
<dbReference type="FunFam" id="3.40.50.620:FF:000021">
    <property type="entry name" value="Riboflavin biosynthesis protein"/>
    <property type="match status" value="1"/>
</dbReference>
<dbReference type="InterPro" id="IPR015865">
    <property type="entry name" value="Riboflavin_kinase_bac/euk"/>
</dbReference>
<dbReference type="PANTHER" id="PTHR22749:SF6">
    <property type="entry name" value="RIBOFLAVIN KINASE"/>
    <property type="match status" value="1"/>
</dbReference>
<evidence type="ECO:0000256" key="2">
    <source>
        <dbReference type="ARBA" id="ARBA00004726"/>
    </source>
</evidence>
<reference evidence="17 18" key="1">
    <citation type="submission" date="2016-04" db="EMBL/GenBank/DDBJ databases">
        <title>Genome sequence of Clostridium magnum DSM 2767.</title>
        <authorList>
            <person name="Poehlein A."/>
            <person name="Uhlig R."/>
            <person name="Fischer R."/>
            <person name="Bahl H."/>
            <person name="Daniel R."/>
        </authorList>
    </citation>
    <scope>NUCLEOTIDE SEQUENCE [LARGE SCALE GENOMIC DNA]</scope>
    <source>
        <strain evidence="17 18">DSM 2767</strain>
    </source>
</reference>
<evidence type="ECO:0000256" key="7">
    <source>
        <dbReference type="ARBA" id="ARBA00022695"/>
    </source>
</evidence>
<dbReference type="SUPFAM" id="SSF52374">
    <property type="entry name" value="Nucleotidylyl transferase"/>
    <property type="match status" value="1"/>
</dbReference>
<dbReference type="UniPathway" id="UPA00276">
    <property type="reaction ID" value="UER00406"/>
</dbReference>
<dbReference type="STRING" id="1121326.CLMAG_15450"/>
<dbReference type="PATRIC" id="fig|1121326.3.peg.1519"/>
<evidence type="ECO:0000256" key="9">
    <source>
        <dbReference type="ARBA" id="ARBA00022777"/>
    </source>
</evidence>
<keyword evidence="8 15" id="KW-0547">Nucleotide-binding</keyword>
<evidence type="ECO:0000259" key="16">
    <source>
        <dbReference type="SMART" id="SM00904"/>
    </source>
</evidence>
<comment type="pathway">
    <text evidence="2 15">Cofactor biosynthesis; FAD biosynthesis; FAD from FMN: step 1/1.</text>
</comment>
<dbReference type="AlphaFoldDB" id="A0A162V2K1"/>
<dbReference type="PANTHER" id="PTHR22749">
    <property type="entry name" value="RIBOFLAVIN KINASE/FMN ADENYLYLTRANSFERASE"/>
    <property type="match status" value="1"/>
</dbReference>
<dbReference type="EC" id="2.7.1.26" evidence="15"/>
<evidence type="ECO:0000256" key="10">
    <source>
        <dbReference type="ARBA" id="ARBA00022827"/>
    </source>
</evidence>
<dbReference type="OrthoDB" id="9803667at2"/>
<sequence>MIILEDSLTRDLHDRTYIALGSFDGLHIGHMSLISKTVKLAEKNNAKSMVFTFRDHPLATINPEISPKLIMDNNSKLEVLEKSGLDIISMVNFDRGFMQMSPEDFVINLVKHYKAKGLIVGFNYRFGYKNLGDVELLKKMSNAYDFSLNIIEPVKYKGQIVSSSFIRNIIVDEGDMKKANKLLARPFMIQGNVVKGKQLGRTLGFPTVNLDYNKRYVLPKGGVYYTVVEHKGRIFKGITNVGYNPTTHDNKLNIETHISDFNEDIYDEHVKVYFIERIREEKKFNSLDELAEQLKRDKIYAMKQKLEINFKI</sequence>
<protein>
    <recommendedName>
        <fullName evidence="15">Riboflavin biosynthesis protein</fullName>
    </recommendedName>
    <domain>
        <recommendedName>
            <fullName evidence="15">Riboflavin kinase</fullName>
            <ecNumber evidence="15">2.7.1.26</ecNumber>
        </recommendedName>
        <alternativeName>
            <fullName evidence="15">Flavokinase</fullName>
        </alternativeName>
    </domain>
    <domain>
        <recommendedName>
            <fullName evidence="15">FMN adenylyltransferase</fullName>
            <ecNumber evidence="15">2.7.7.2</ecNumber>
        </recommendedName>
        <alternativeName>
            <fullName evidence="15">FAD pyrophosphorylase</fullName>
        </alternativeName>
        <alternativeName>
            <fullName evidence="15">FAD synthase</fullName>
        </alternativeName>
    </domain>
</protein>
<dbReference type="Gene3D" id="2.40.30.30">
    <property type="entry name" value="Riboflavin kinase-like"/>
    <property type="match status" value="1"/>
</dbReference>
<evidence type="ECO:0000256" key="1">
    <source>
        <dbReference type="ARBA" id="ARBA00002121"/>
    </source>
</evidence>
<dbReference type="Pfam" id="PF06574">
    <property type="entry name" value="FAD_syn"/>
    <property type="match status" value="1"/>
</dbReference>
<evidence type="ECO:0000256" key="14">
    <source>
        <dbReference type="ARBA" id="ARBA00049494"/>
    </source>
</evidence>
<keyword evidence="18" id="KW-1185">Reference proteome</keyword>
<dbReference type="GO" id="GO:0009398">
    <property type="term" value="P:FMN biosynthetic process"/>
    <property type="evidence" value="ECO:0007669"/>
    <property type="project" value="UniProtKB-UniRule"/>
</dbReference>
<gene>
    <name evidence="17" type="primary">ribF</name>
    <name evidence="17" type="ORF">CLMAG_15450</name>
</gene>
<dbReference type="UniPathway" id="UPA00277">
    <property type="reaction ID" value="UER00407"/>
</dbReference>
<evidence type="ECO:0000256" key="5">
    <source>
        <dbReference type="ARBA" id="ARBA00022643"/>
    </source>
</evidence>
<dbReference type="NCBIfam" id="TIGR00083">
    <property type="entry name" value="ribF"/>
    <property type="match status" value="1"/>
</dbReference>
<keyword evidence="10 15" id="KW-0274">FAD</keyword>
<dbReference type="EC" id="2.7.7.2" evidence="15"/>
<evidence type="ECO:0000256" key="6">
    <source>
        <dbReference type="ARBA" id="ARBA00022679"/>
    </source>
</evidence>
<dbReference type="GO" id="GO:0005524">
    <property type="term" value="F:ATP binding"/>
    <property type="evidence" value="ECO:0007669"/>
    <property type="project" value="UniProtKB-UniRule"/>
</dbReference>
<comment type="function">
    <text evidence="1">Catalyzes the phosphorylation of riboflavin to FMN followed by the adenylation of FMN to FAD.</text>
</comment>
<keyword evidence="5 15" id="KW-0288">FMN</keyword>
<evidence type="ECO:0000256" key="3">
    <source>
        <dbReference type="ARBA" id="ARBA00005201"/>
    </source>
</evidence>
<dbReference type="GO" id="GO:0009231">
    <property type="term" value="P:riboflavin biosynthetic process"/>
    <property type="evidence" value="ECO:0007669"/>
    <property type="project" value="InterPro"/>
</dbReference>